<dbReference type="AlphaFoldDB" id="A0A0E9V9T1"/>
<protein>
    <submittedName>
        <fullName evidence="1">Uncharacterized protein</fullName>
    </submittedName>
</protein>
<organism evidence="1">
    <name type="scientific">Anguilla anguilla</name>
    <name type="common">European freshwater eel</name>
    <name type="synonym">Muraena anguilla</name>
    <dbReference type="NCBI Taxonomy" id="7936"/>
    <lineage>
        <taxon>Eukaryota</taxon>
        <taxon>Metazoa</taxon>
        <taxon>Chordata</taxon>
        <taxon>Craniata</taxon>
        <taxon>Vertebrata</taxon>
        <taxon>Euteleostomi</taxon>
        <taxon>Actinopterygii</taxon>
        <taxon>Neopterygii</taxon>
        <taxon>Teleostei</taxon>
        <taxon>Anguilliformes</taxon>
        <taxon>Anguillidae</taxon>
        <taxon>Anguilla</taxon>
    </lineage>
</organism>
<evidence type="ECO:0000313" key="1">
    <source>
        <dbReference type="EMBL" id="JAH74797.1"/>
    </source>
</evidence>
<sequence>MPLIHPFTPPHGEWLPCKVPISSLGAIRG</sequence>
<reference evidence="1" key="2">
    <citation type="journal article" date="2015" name="Fish Shellfish Immunol.">
        <title>Early steps in the European eel (Anguilla anguilla)-Vibrio vulnificus interaction in the gills: Role of the RtxA13 toxin.</title>
        <authorList>
            <person name="Callol A."/>
            <person name="Pajuelo D."/>
            <person name="Ebbesson L."/>
            <person name="Teles M."/>
            <person name="MacKenzie S."/>
            <person name="Amaro C."/>
        </authorList>
    </citation>
    <scope>NUCLEOTIDE SEQUENCE</scope>
</reference>
<name>A0A0E9V9T1_ANGAN</name>
<accession>A0A0E9V9T1</accession>
<dbReference type="EMBL" id="GBXM01033780">
    <property type="protein sequence ID" value="JAH74797.1"/>
    <property type="molecule type" value="Transcribed_RNA"/>
</dbReference>
<reference evidence="1" key="1">
    <citation type="submission" date="2014-11" db="EMBL/GenBank/DDBJ databases">
        <authorList>
            <person name="Amaro Gonzalez C."/>
        </authorList>
    </citation>
    <scope>NUCLEOTIDE SEQUENCE</scope>
</reference>
<proteinExistence type="predicted"/>